<name>A0ABU7RY06_9ACTN</name>
<evidence type="ECO:0000256" key="4">
    <source>
        <dbReference type="SAM" id="MobiDB-lite"/>
    </source>
</evidence>
<dbReference type="InterPro" id="IPR000073">
    <property type="entry name" value="AB_hydrolase_1"/>
</dbReference>
<dbReference type="InterPro" id="IPR051601">
    <property type="entry name" value="Serine_prot/Carboxylest_S33"/>
</dbReference>
<dbReference type="InterPro" id="IPR013595">
    <property type="entry name" value="Pept_S33_TAP-like_C"/>
</dbReference>
<feature type="region of interest" description="Disordered" evidence="4">
    <location>
        <begin position="522"/>
        <end position="560"/>
    </location>
</feature>
<dbReference type="EMBL" id="JAZGQK010000020">
    <property type="protein sequence ID" value="MEE6261392.1"/>
    <property type="molecule type" value="Genomic_DNA"/>
</dbReference>
<evidence type="ECO:0000313" key="9">
    <source>
        <dbReference type="Proteomes" id="UP001332243"/>
    </source>
</evidence>
<dbReference type="Pfam" id="PF08386">
    <property type="entry name" value="Abhydrolase_4"/>
    <property type="match status" value="1"/>
</dbReference>
<feature type="region of interest" description="Disordered" evidence="4">
    <location>
        <begin position="359"/>
        <end position="379"/>
    </location>
</feature>
<dbReference type="Pfam" id="PF00561">
    <property type="entry name" value="Abhydrolase_1"/>
    <property type="match status" value="1"/>
</dbReference>
<accession>A0ABU7RY06</accession>
<dbReference type="GO" id="GO:0016787">
    <property type="term" value="F:hydrolase activity"/>
    <property type="evidence" value="ECO:0007669"/>
    <property type="project" value="UniProtKB-KW"/>
</dbReference>
<feature type="domain" description="Peptidase S33 tripeptidyl aminopeptidase-like C-terminal" evidence="7">
    <location>
        <begin position="430"/>
        <end position="520"/>
    </location>
</feature>
<dbReference type="Proteomes" id="UP001332243">
    <property type="component" value="Unassembled WGS sequence"/>
</dbReference>
<dbReference type="RefSeq" id="WP_331216499.1">
    <property type="nucleotide sequence ID" value="NZ_JAZGQK010000020.1"/>
</dbReference>
<dbReference type="InterPro" id="IPR029058">
    <property type="entry name" value="AB_hydrolase_fold"/>
</dbReference>
<evidence type="ECO:0000256" key="2">
    <source>
        <dbReference type="ARBA" id="ARBA00022729"/>
    </source>
</evidence>
<keyword evidence="2 5" id="KW-0732">Signal</keyword>
<dbReference type="Gene3D" id="3.40.50.1820">
    <property type="entry name" value="alpha/beta hydrolase"/>
    <property type="match status" value="1"/>
</dbReference>
<organism evidence="8 9">
    <name type="scientific">Plantactinospora sonchi</name>
    <dbReference type="NCBI Taxonomy" id="1544735"/>
    <lineage>
        <taxon>Bacteria</taxon>
        <taxon>Bacillati</taxon>
        <taxon>Actinomycetota</taxon>
        <taxon>Actinomycetes</taxon>
        <taxon>Micromonosporales</taxon>
        <taxon>Micromonosporaceae</taxon>
        <taxon>Plantactinospora</taxon>
    </lineage>
</organism>
<evidence type="ECO:0000256" key="1">
    <source>
        <dbReference type="ARBA" id="ARBA00010088"/>
    </source>
</evidence>
<gene>
    <name evidence="8" type="ORF">V1633_23190</name>
</gene>
<evidence type="ECO:0000256" key="3">
    <source>
        <dbReference type="ARBA" id="ARBA00022801"/>
    </source>
</evidence>
<comment type="similarity">
    <text evidence="1">Belongs to the peptidase S33 family.</text>
</comment>
<dbReference type="SUPFAM" id="SSF53474">
    <property type="entry name" value="alpha/beta-Hydrolases"/>
    <property type="match status" value="1"/>
</dbReference>
<reference evidence="8 9" key="1">
    <citation type="submission" date="2024-01" db="EMBL/GenBank/DDBJ databases">
        <title>Genome insights into Plantactinospora sonchi sp. nov.</title>
        <authorList>
            <person name="Wang L."/>
        </authorList>
    </citation>
    <scope>NUCLEOTIDE SEQUENCE [LARGE SCALE GENOMIC DNA]</scope>
    <source>
        <strain evidence="8 9">NEAU-QY2</strain>
    </source>
</reference>
<evidence type="ECO:0000259" key="7">
    <source>
        <dbReference type="Pfam" id="PF08386"/>
    </source>
</evidence>
<dbReference type="PANTHER" id="PTHR43248:SF29">
    <property type="entry name" value="TRIPEPTIDYL AMINOPEPTIDASE"/>
    <property type="match status" value="1"/>
</dbReference>
<evidence type="ECO:0000256" key="5">
    <source>
        <dbReference type="SAM" id="SignalP"/>
    </source>
</evidence>
<feature type="compositionally biased region" description="Low complexity" evidence="4">
    <location>
        <begin position="361"/>
        <end position="379"/>
    </location>
</feature>
<evidence type="ECO:0000313" key="8">
    <source>
        <dbReference type="EMBL" id="MEE6261392.1"/>
    </source>
</evidence>
<feature type="chain" id="PRO_5045293840" evidence="5">
    <location>
        <begin position="27"/>
        <end position="560"/>
    </location>
</feature>
<protein>
    <submittedName>
        <fullName evidence="8">Alpha/beta hydrolase</fullName>
    </submittedName>
</protein>
<sequence>MRRTFRAGVGLLAATLILSGAAPAVAAPAEPASDQVVGGWRPGPIDWQPCPEVPDDPGVRCATLDLPVDWTRPHGPTFPLAIARRAATGPEPAVGPLLVNPGGPGGSGVDEVIHLGARFGGEPRYSPELLRRFDLIGFDPRGVARSHPLVCSTELAYQRPFLIPESEAAYTALVDYNRRLYADCRTRTGPLFDHLDSVDVAYDMDAVRAALGARQISYYALSYGSLIGQMYAEHFPDRVRAMVIDSNMDHSLGTRDFLRTGAIAVQELFDGFAAWCGRDERCALHGRDVPALFDDLVRRAEAGELVNPDTGAPMHWSELGAQVRSSSFEPLWIMLSNWLAALVDQTSPTAAGAVAPRWALPGTDRTTTTPGTDSTADTTSAEVTENPLLIFCQDFSLPVRSFAEYSRHLAELRRIAPQVRISWLSSLTVGSCMGWPAKAGNPQHRLRVRTSIPLLVMGVRYDPSTPYQWSVNVAEQLGRHGRLVTYLGWGHGGYNATPCTGSFVDRYLIDRELPPPGATCVGVLDPTPRSQPAGTPSPQRPGSAVPGMPNPPTWFGRQVG</sequence>
<feature type="domain" description="AB hydrolase-1" evidence="6">
    <location>
        <begin position="96"/>
        <end position="287"/>
    </location>
</feature>
<feature type="compositionally biased region" description="Polar residues" evidence="4">
    <location>
        <begin position="528"/>
        <end position="537"/>
    </location>
</feature>
<keyword evidence="3 8" id="KW-0378">Hydrolase</keyword>
<comment type="caution">
    <text evidence="8">The sequence shown here is derived from an EMBL/GenBank/DDBJ whole genome shotgun (WGS) entry which is preliminary data.</text>
</comment>
<evidence type="ECO:0000259" key="6">
    <source>
        <dbReference type="Pfam" id="PF00561"/>
    </source>
</evidence>
<dbReference type="PANTHER" id="PTHR43248">
    <property type="entry name" value="2-SUCCINYL-6-HYDROXY-2,4-CYCLOHEXADIENE-1-CARBOXYLATE SYNTHASE"/>
    <property type="match status" value="1"/>
</dbReference>
<feature type="signal peptide" evidence="5">
    <location>
        <begin position="1"/>
        <end position="26"/>
    </location>
</feature>
<keyword evidence="9" id="KW-1185">Reference proteome</keyword>
<proteinExistence type="inferred from homology"/>